<reference evidence="1 2" key="1">
    <citation type="submission" date="2024-11" db="EMBL/GenBank/DDBJ databases">
        <title>Adaptive evolution of stress response genes in parasites aligns with host niche diversity.</title>
        <authorList>
            <person name="Hahn C."/>
            <person name="Resl P."/>
        </authorList>
    </citation>
    <scope>NUCLEOTIDE SEQUENCE [LARGE SCALE GENOMIC DNA]</scope>
    <source>
        <strain evidence="1">EGGRZ-B1_66</strain>
        <tissue evidence="1">Body</tissue>
    </source>
</reference>
<dbReference type="EMBL" id="JBJKFK010000414">
    <property type="protein sequence ID" value="KAL3317208.1"/>
    <property type="molecule type" value="Genomic_DNA"/>
</dbReference>
<dbReference type="AlphaFoldDB" id="A0ABD2QCF0"/>
<evidence type="ECO:0000313" key="1">
    <source>
        <dbReference type="EMBL" id="KAL3317208.1"/>
    </source>
</evidence>
<organism evidence="1 2">
    <name type="scientific">Cichlidogyrus casuarinus</name>
    <dbReference type="NCBI Taxonomy" id="1844966"/>
    <lineage>
        <taxon>Eukaryota</taxon>
        <taxon>Metazoa</taxon>
        <taxon>Spiralia</taxon>
        <taxon>Lophotrochozoa</taxon>
        <taxon>Platyhelminthes</taxon>
        <taxon>Monogenea</taxon>
        <taxon>Monopisthocotylea</taxon>
        <taxon>Dactylogyridea</taxon>
        <taxon>Ancyrocephalidae</taxon>
        <taxon>Cichlidogyrus</taxon>
    </lineage>
</organism>
<gene>
    <name evidence="1" type="ORF">Ciccas_004144</name>
</gene>
<protein>
    <submittedName>
        <fullName evidence="1">Uncharacterized protein</fullName>
    </submittedName>
</protein>
<keyword evidence="2" id="KW-1185">Reference proteome</keyword>
<sequence length="346" mass="39866">MKNTCQKYCKKHEQLLNNFAKINSAPICYMQIHNSPKRSFLREMDSNSPAAENESRKGLKRPALLLSNDDISTFLTNKPKKPCLNLVRKFSPEIVPPLSLKKISPDTYQVSPTKESKKIEFAIKETYQIGFIYSSSSDDQVYVFDFVDALDVEYPLNVRSDVKLETVPPLMFGDSYREKLDNFSDKALQKLTDNLLEWLSLYKKFSLEEFTYRSVACYRRVSVLRDKAFKLMQILDPGLKIPKGFDKSSPDVEKLLYRVISQLNCDKEEWQKIADKERNSQINKQPLIAISADGSSTVQMLEHRILHLIKSMLPRLTLPPNFNMENDLPDLLDAILSLNEKPVQKS</sequence>
<proteinExistence type="predicted"/>
<evidence type="ECO:0000313" key="2">
    <source>
        <dbReference type="Proteomes" id="UP001626550"/>
    </source>
</evidence>
<dbReference type="Proteomes" id="UP001626550">
    <property type="component" value="Unassembled WGS sequence"/>
</dbReference>
<accession>A0ABD2QCF0</accession>
<comment type="caution">
    <text evidence="1">The sequence shown here is derived from an EMBL/GenBank/DDBJ whole genome shotgun (WGS) entry which is preliminary data.</text>
</comment>
<name>A0ABD2QCF0_9PLAT</name>